<dbReference type="Pfam" id="PF01331">
    <property type="entry name" value="mRNA_cap_enzyme"/>
    <property type="match status" value="1"/>
</dbReference>
<organism evidence="8">
    <name type="scientific">Aureococcus anophagefferens</name>
    <name type="common">Harmful bloom alga</name>
    <dbReference type="NCBI Taxonomy" id="44056"/>
    <lineage>
        <taxon>Eukaryota</taxon>
        <taxon>Sar</taxon>
        <taxon>Stramenopiles</taxon>
        <taxon>Ochrophyta</taxon>
        <taxon>Pelagophyceae</taxon>
        <taxon>Pelagomonadales</taxon>
        <taxon>Pelagomonadaceae</taxon>
        <taxon>Aureococcus</taxon>
    </lineage>
</organism>
<dbReference type="Gene3D" id="2.20.70.10">
    <property type="match status" value="1"/>
</dbReference>
<dbReference type="InterPro" id="IPR037009">
    <property type="entry name" value="mRNA_triPase_Cet1_sf"/>
</dbReference>
<evidence type="ECO:0000259" key="6">
    <source>
        <dbReference type="PROSITE" id="PS50020"/>
    </source>
</evidence>
<dbReference type="eggNOG" id="KOG2386">
    <property type="taxonomic scope" value="Eukaryota"/>
</dbReference>
<evidence type="ECO:0000256" key="4">
    <source>
        <dbReference type="ARBA" id="ARBA00047740"/>
    </source>
</evidence>
<dbReference type="RefSeq" id="XP_009036194.1">
    <property type="nucleotide sequence ID" value="XM_009037946.1"/>
</dbReference>
<dbReference type="AlphaFoldDB" id="F0Y6S7"/>
<dbReference type="KEGG" id="aaf:AURANDRAFT_63687"/>
<dbReference type="InterPro" id="IPR036020">
    <property type="entry name" value="WW_dom_sf"/>
</dbReference>
<accession>F0Y6S7</accession>
<evidence type="ECO:0000256" key="5">
    <source>
        <dbReference type="SAM" id="MobiDB-lite"/>
    </source>
</evidence>
<dbReference type="SUPFAM" id="SSF55154">
    <property type="entry name" value="CYTH-like phosphatases"/>
    <property type="match status" value="1"/>
</dbReference>
<dbReference type="PROSITE" id="PS50020">
    <property type="entry name" value="WW_DOMAIN_2"/>
    <property type="match status" value="1"/>
</dbReference>
<evidence type="ECO:0000256" key="1">
    <source>
        <dbReference type="ARBA" id="ARBA00022664"/>
    </source>
</evidence>
<dbReference type="GO" id="GO:0140818">
    <property type="term" value="F:mRNA 5'-triphosphate monophosphatase activity"/>
    <property type="evidence" value="ECO:0007669"/>
    <property type="project" value="UniProtKB-EC"/>
</dbReference>
<dbReference type="EC" id="3.6.1.74" evidence="3"/>
<dbReference type="SUPFAM" id="SSF51045">
    <property type="entry name" value="WW domain"/>
    <property type="match status" value="1"/>
</dbReference>
<keyword evidence="1" id="KW-0507">mRNA processing</keyword>
<dbReference type="Gene3D" id="3.30.470.30">
    <property type="entry name" value="DNA ligase/mRNA capping enzyme"/>
    <property type="match status" value="1"/>
</dbReference>
<name>F0Y6S7_AURAN</name>
<evidence type="ECO:0000313" key="8">
    <source>
        <dbReference type="Proteomes" id="UP000002729"/>
    </source>
</evidence>
<dbReference type="InterPro" id="IPR051029">
    <property type="entry name" value="mRNA_Capping_Enz/RNA_Phosphat"/>
</dbReference>
<dbReference type="InterPro" id="IPR001339">
    <property type="entry name" value="mRNA_cap_enzyme_adenylation"/>
</dbReference>
<dbReference type="InParanoid" id="F0Y6S7"/>
<dbReference type="InterPro" id="IPR033469">
    <property type="entry name" value="CYTH-like_dom_sf"/>
</dbReference>
<dbReference type="EMBL" id="GL833126">
    <property type="protein sequence ID" value="EGB09069.1"/>
    <property type="molecule type" value="Genomic_DNA"/>
</dbReference>
<keyword evidence="8" id="KW-1185">Reference proteome</keyword>
<comment type="catalytic activity">
    <reaction evidence="4">
        <text>a 5'-end triphospho-ribonucleoside in mRNA + H2O = a 5'-end diphospho-ribonucleoside in mRNA + phosphate + H(+)</text>
        <dbReference type="Rhea" id="RHEA:67004"/>
        <dbReference type="Rhea" id="RHEA-COMP:17164"/>
        <dbReference type="Rhea" id="RHEA-COMP:17165"/>
        <dbReference type="ChEBI" id="CHEBI:15377"/>
        <dbReference type="ChEBI" id="CHEBI:15378"/>
        <dbReference type="ChEBI" id="CHEBI:43474"/>
        <dbReference type="ChEBI" id="CHEBI:167616"/>
        <dbReference type="ChEBI" id="CHEBI:167618"/>
        <dbReference type="EC" id="3.6.1.74"/>
    </reaction>
    <physiologicalReaction direction="left-to-right" evidence="4">
        <dbReference type="Rhea" id="RHEA:67005"/>
    </physiologicalReaction>
</comment>
<feature type="compositionally biased region" description="Polar residues" evidence="5">
    <location>
        <begin position="762"/>
        <end position="777"/>
    </location>
</feature>
<keyword evidence="2" id="KW-0378">Hydrolase</keyword>
<dbReference type="Gene3D" id="3.20.100.10">
    <property type="entry name" value="mRNA triphosphatase Cet1-like"/>
    <property type="match status" value="1"/>
</dbReference>
<dbReference type="InterPro" id="IPR001202">
    <property type="entry name" value="WW_dom"/>
</dbReference>
<dbReference type="GO" id="GO:0004651">
    <property type="term" value="F:polynucleotide 5'-phosphatase activity"/>
    <property type="evidence" value="ECO:0007669"/>
    <property type="project" value="InterPro"/>
</dbReference>
<evidence type="ECO:0000256" key="2">
    <source>
        <dbReference type="ARBA" id="ARBA00022801"/>
    </source>
</evidence>
<dbReference type="CDD" id="cd00201">
    <property type="entry name" value="WW"/>
    <property type="match status" value="1"/>
</dbReference>
<reference evidence="7 8" key="1">
    <citation type="journal article" date="2011" name="Proc. Natl. Acad. Sci. U.S.A.">
        <title>Niche of harmful alga Aureococcus anophagefferens revealed through ecogenomics.</title>
        <authorList>
            <person name="Gobler C.J."/>
            <person name="Berry D.L."/>
            <person name="Dyhrman S.T."/>
            <person name="Wilhelm S.W."/>
            <person name="Salamov A."/>
            <person name="Lobanov A.V."/>
            <person name="Zhang Y."/>
            <person name="Collier J.L."/>
            <person name="Wurch L.L."/>
            <person name="Kustka A.B."/>
            <person name="Dill B.D."/>
            <person name="Shah M."/>
            <person name="VerBerkmoes N.C."/>
            <person name="Kuo A."/>
            <person name="Terry A."/>
            <person name="Pangilinan J."/>
            <person name="Lindquist E.A."/>
            <person name="Lucas S."/>
            <person name="Paulsen I.T."/>
            <person name="Hattenrath-Lehmann T.K."/>
            <person name="Talmage S.C."/>
            <person name="Walker E.A."/>
            <person name="Koch F."/>
            <person name="Burson A.M."/>
            <person name="Marcoval M.A."/>
            <person name="Tang Y.Z."/>
            <person name="Lecleir G.R."/>
            <person name="Coyne K.J."/>
            <person name="Berg G.M."/>
            <person name="Bertrand E.M."/>
            <person name="Saito M.A."/>
            <person name="Gladyshev V.N."/>
            <person name="Grigoriev I.V."/>
        </authorList>
    </citation>
    <scope>NUCLEOTIDE SEQUENCE [LARGE SCALE GENOMIC DNA]</scope>
    <source>
        <strain evidence="8">CCMP 1984</strain>
    </source>
</reference>
<gene>
    <name evidence="7" type="ORF">AURANDRAFT_63687</name>
</gene>
<protein>
    <recommendedName>
        <fullName evidence="3">mRNA 5'-phosphatase</fullName>
        <ecNumber evidence="3">3.6.1.74</ecNumber>
    </recommendedName>
</protein>
<feature type="region of interest" description="Disordered" evidence="5">
    <location>
        <begin position="761"/>
        <end position="785"/>
    </location>
</feature>
<dbReference type="GO" id="GO:0004484">
    <property type="term" value="F:mRNA guanylyltransferase activity"/>
    <property type="evidence" value="ECO:0007669"/>
    <property type="project" value="InterPro"/>
</dbReference>
<sequence>MSAPKKARIEPPPARSGGLSLLENLTAKSSSLTSDMRQHKREVAAKEGAEKARAESVLRGVPIVGAIARSLGAARARLRDDPGAVPGGAAVEVEARLGVACERYAALGGGDDGAGRRYVASRRGCGAVPLDGCDAKFCPGVSEIAFRDVAENLRRYAGKRRAPLAVAETVESTFGSDESPYRLVVAAGSKRLEKKAAVDVFDFAFPSASYDLRLQTAGEAPAPWDAQHLPRPEKPAWTWRRVKKRCSYVVQSGPLAAWRVDCTEVTSLAYPVDALTTDMALGLGGAGGAVPGTPGPATTTVTHEVEVELAREATARWLASSAGGGEDAESRALAESLVQLFAVLAPIERCDSRPKPSCAASPTARQAAKDALRAVAAGARRSFPGSMPCGFARRHVTMIQREPYFVAEKSDGERRLLVGVDDGARRGAALVDRKAQVETVRLHGAALAGLPPGAILDGEVVQNLATGAPAFLVFDVLHDGRRDVSGLDFEERFFGSLAGPLRGCLAVPCPGRDGEPGAVSPEDEDRAFADFGTDAAEPPAELAELPVLRVVPKRFVPPKRIGAAVLARVSRDDDVNGAVRYGARVYRDGAARFHLSDGLVFVPGGPYVAGTDPKLLKWKWTDGLTVDLEVRGAGKGGDLSFFAVDDDGDAVDCSKHVALPEHDAARLRADVKATPKGTATVAELGLHAESGLWEYHGFRPDKATGNHFDVFLSTLLLHAESPSEHELEYRLRTDDPTKDDFAKRMDAATRAACSPWQEHFSKSNNRPYWWNSTTNQKTWEKPPGV</sequence>
<dbReference type="SUPFAM" id="SSF56091">
    <property type="entry name" value="DNA ligase/mRNA capping enzyme, catalytic domain"/>
    <property type="match status" value="1"/>
</dbReference>
<dbReference type="Proteomes" id="UP000002729">
    <property type="component" value="Unassembled WGS sequence"/>
</dbReference>
<feature type="region of interest" description="Disordered" evidence="5">
    <location>
        <begin position="1"/>
        <end position="23"/>
    </location>
</feature>
<dbReference type="OrthoDB" id="200924at2759"/>
<dbReference type="SMART" id="SM00456">
    <property type="entry name" value="WW"/>
    <property type="match status" value="1"/>
</dbReference>
<dbReference type="GeneID" id="20224451"/>
<dbReference type="PANTHER" id="PTHR10367">
    <property type="entry name" value="MRNA-CAPPING ENZYME"/>
    <property type="match status" value="1"/>
</dbReference>
<dbReference type="PANTHER" id="PTHR10367:SF17">
    <property type="entry name" value="MRNA-CAPPING ENZYME"/>
    <property type="match status" value="1"/>
</dbReference>
<evidence type="ECO:0000256" key="3">
    <source>
        <dbReference type="ARBA" id="ARBA00035028"/>
    </source>
</evidence>
<dbReference type="GO" id="GO:0005524">
    <property type="term" value="F:ATP binding"/>
    <property type="evidence" value="ECO:0007669"/>
    <property type="project" value="InterPro"/>
</dbReference>
<proteinExistence type="predicted"/>
<dbReference type="GO" id="GO:0006370">
    <property type="term" value="P:7-methylguanosine mRNA capping"/>
    <property type="evidence" value="ECO:0007669"/>
    <property type="project" value="InterPro"/>
</dbReference>
<evidence type="ECO:0000313" key="7">
    <source>
        <dbReference type="EMBL" id="EGB09069.1"/>
    </source>
</evidence>
<feature type="domain" description="WW" evidence="6">
    <location>
        <begin position="754"/>
        <end position="784"/>
    </location>
</feature>